<evidence type="ECO:0000259" key="4">
    <source>
        <dbReference type="PROSITE" id="PS01124"/>
    </source>
</evidence>
<organism evidence="5">
    <name type="scientific">Lacrimispora sp. BS-2</name>
    <dbReference type="NCBI Taxonomy" id="3151850"/>
    <lineage>
        <taxon>Bacteria</taxon>
        <taxon>Bacillati</taxon>
        <taxon>Bacillota</taxon>
        <taxon>Clostridia</taxon>
        <taxon>Lachnospirales</taxon>
        <taxon>Lachnospiraceae</taxon>
        <taxon>Lacrimispora</taxon>
    </lineage>
</organism>
<dbReference type="PROSITE" id="PS00041">
    <property type="entry name" value="HTH_ARAC_FAMILY_1"/>
    <property type="match status" value="1"/>
</dbReference>
<accession>A0AAU7PLR2</accession>
<dbReference type="AlphaFoldDB" id="A0AAU7PLR2"/>
<evidence type="ECO:0000256" key="2">
    <source>
        <dbReference type="ARBA" id="ARBA00023125"/>
    </source>
</evidence>
<dbReference type="InterPro" id="IPR014710">
    <property type="entry name" value="RmlC-like_jellyroll"/>
</dbReference>
<sequence>MKNVHRIEFHTGSKEELFPGFTSDFPYTASCSQLDQFMGGFVPWHWHKNVELFYMESGRMEYCTPKGRMIFPAGSGGMINSNVLHTARPQAESEKNLQFLHIFDPSFIAGQHGSRIEQKYVTPITAATQAEIFALYPEDPEQAKVIDVIRESFHLSEHDFGYEIKLREVLSDIWIQLLQISRPLLEEKGNSSKANDKIKSMMVYVHEHYGEKISIPEIAAAAFSSERECFRVFHDCLHTTPVEYIKTYRLQMACHMLANSRETITSISHACGLGSSSYFGKVFREYIGCTPLEYRRKWQDNNI</sequence>
<keyword evidence="2" id="KW-0238">DNA-binding</keyword>
<dbReference type="PRINTS" id="PR00032">
    <property type="entry name" value="HTHARAC"/>
</dbReference>
<dbReference type="InterPro" id="IPR011051">
    <property type="entry name" value="RmlC_Cupin_sf"/>
</dbReference>
<keyword evidence="1" id="KW-0805">Transcription regulation</keyword>
<dbReference type="Gene3D" id="2.60.120.10">
    <property type="entry name" value="Jelly Rolls"/>
    <property type="match status" value="1"/>
</dbReference>
<evidence type="ECO:0000256" key="1">
    <source>
        <dbReference type="ARBA" id="ARBA00023015"/>
    </source>
</evidence>
<dbReference type="GO" id="GO:0003700">
    <property type="term" value="F:DNA-binding transcription factor activity"/>
    <property type="evidence" value="ECO:0007669"/>
    <property type="project" value="InterPro"/>
</dbReference>
<protein>
    <submittedName>
        <fullName evidence="5">AraC family transcriptional regulator</fullName>
    </submittedName>
</protein>
<dbReference type="PANTHER" id="PTHR43280">
    <property type="entry name" value="ARAC-FAMILY TRANSCRIPTIONAL REGULATOR"/>
    <property type="match status" value="1"/>
</dbReference>
<dbReference type="SMART" id="SM00342">
    <property type="entry name" value="HTH_ARAC"/>
    <property type="match status" value="1"/>
</dbReference>
<dbReference type="InterPro" id="IPR018060">
    <property type="entry name" value="HTH_AraC"/>
</dbReference>
<proteinExistence type="predicted"/>
<dbReference type="InterPro" id="IPR020449">
    <property type="entry name" value="Tscrpt_reg_AraC-type_HTH"/>
</dbReference>
<dbReference type="SUPFAM" id="SSF51182">
    <property type="entry name" value="RmlC-like cupins"/>
    <property type="match status" value="1"/>
</dbReference>
<dbReference type="InterPro" id="IPR009057">
    <property type="entry name" value="Homeodomain-like_sf"/>
</dbReference>
<dbReference type="PROSITE" id="PS01124">
    <property type="entry name" value="HTH_ARAC_FAMILY_2"/>
    <property type="match status" value="1"/>
</dbReference>
<dbReference type="EMBL" id="CP157940">
    <property type="protein sequence ID" value="XBS53037.1"/>
    <property type="molecule type" value="Genomic_DNA"/>
</dbReference>
<gene>
    <name evidence="5" type="ORF">ABFV83_14540</name>
</gene>
<evidence type="ECO:0000256" key="3">
    <source>
        <dbReference type="ARBA" id="ARBA00023163"/>
    </source>
</evidence>
<dbReference type="RefSeq" id="WP_349944814.1">
    <property type="nucleotide sequence ID" value="NZ_CP157940.1"/>
</dbReference>
<dbReference type="Pfam" id="PF12833">
    <property type="entry name" value="HTH_18"/>
    <property type="match status" value="1"/>
</dbReference>
<reference evidence="5" key="1">
    <citation type="submission" date="2024-06" db="EMBL/GenBank/DDBJ databases">
        <title>Lacrimispora cavernae sp. nov., a novel anaerobe isolated from bat guano pile inside a cave.</title>
        <authorList>
            <person name="Miller S.L."/>
            <person name="Lu N."/>
            <person name="King J."/>
            <person name="Sankaranarayanan K."/>
            <person name="Lawson P.A."/>
        </authorList>
    </citation>
    <scope>NUCLEOTIDE SEQUENCE</scope>
    <source>
        <strain evidence="5">BS-2</strain>
    </source>
</reference>
<dbReference type="SUPFAM" id="SSF46689">
    <property type="entry name" value="Homeodomain-like"/>
    <property type="match status" value="2"/>
</dbReference>
<evidence type="ECO:0000313" key="5">
    <source>
        <dbReference type="EMBL" id="XBS53037.1"/>
    </source>
</evidence>
<dbReference type="Gene3D" id="1.10.10.60">
    <property type="entry name" value="Homeodomain-like"/>
    <property type="match status" value="2"/>
</dbReference>
<dbReference type="InterPro" id="IPR018062">
    <property type="entry name" value="HTH_AraC-typ_CS"/>
</dbReference>
<keyword evidence="3" id="KW-0804">Transcription</keyword>
<feature type="domain" description="HTH araC/xylS-type" evidence="4">
    <location>
        <begin position="199"/>
        <end position="297"/>
    </location>
</feature>
<name>A0AAU7PLR2_9FIRM</name>
<dbReference type="GO" id="GO:0043565">
    <property type="term" value="F:sequence-specific DNA binding"/>
    <property type="evidence" value="ECO:0007669"/>
    <property type="project" value="InterPro"/>
</dbReference>
<dbReference type="PANTHER" id="PTHR43280:SF28">
    <property type="entry name" value="HTH-TYPE TRANSCRIPTIONAL ACTIVATOR RHAS"/>
    <property type="match status" value="1"/>
</dbReference>